<organism evidence="1 2">
    <name type="scientific">Acaulospora colombiana</name>
    <dbReference type="NCBI Taxonomy" id="27376"/>
    <lineage>
        <taxon>Eukaryota</taxon>
        <taxon>Fungi</taxon>
        <taxon>Fungi incertae sedis</taxon>
        <taxon>Mucoromycota</taxon>
        <taxon>Glomeromycotina</taxon>
        <taxon>Glomeromycetes</taxon>
        <taxon>Diversisporales</taxon>
        <taxon>Acaulosporaceae</taxon>
        <taxon>Acaulospora</taxon>
    </lineage>
</organism>
<keyword evidence="2" id="KW-1185">Reference proteome</keyword>
<comment type="caution">
    <text evidence="1">The sequence shown here is derived from an EMBL/GenBank/DDBJ whole genome shotgun (WGS) entry which is preliminary data.</text>
</comment>
<dbReference type="Proteomes" id="UP000789525">
    <property type="component" value="Unassembled WGS sequence"/>
</dbReference>
<gene>
    <name evidence="1" type="ORF">ACOLOM_LOCUS14359</name>
</gene>
<name>A0ACA9R8U4_9GLOM</name>
<evidence type="ECO:0000313" key="1">
    <source>
        <dbReference type="EMBL" id="CAG8781980.1"/>
    </source>
</evidence>
<sequence length="75" mass="8105">MRVRLESLIGEAAVSSLVLDEASVHTSVNNTEAEMLAKAEIKDSFAADIISKAKAKGLTPEQLHAKAIRDQTTKR</sequence>
<feature type="non-terminal residue" evidence="1">
    <location>
        <position position="75"/>
    </location>
</feature>
<protein>
    <submittedName>
        <fullName evidence="1">1486_t:CDS:1</fullName>
    </submittedName>
</protein>
<proteinExistence type="predicted"/>
<reference evidence="1" key="1">
    <citation type="submission" date="2021-06" db="EMBL/GenBank/DDBJ databases">
        <authorList>
            <person name="Kallberg Y."/>
            <person name="Tangrot J."/>
            <person name="Rosling A."/>
        </authorList>
    </citation>
    <scope>NUCLEOTIDE SEQUENCE</scope>
    <source>
        <strain evidence="1">CL356</strain>
    </source>
</reference>
<dbReference type="EMBL" id="CAJVPT010072586">
    <property type="protein sequence ID" value="CAG8781980.1"/>
    <property type="molecule type" value="Genomic_DNA"/>
</dbReference>
<accession>A0ACA9R8U4</accession>
<evidence type="ECO:0000313" key="2">
    <source>
        <dbReference type="Proteomes" id="UP000789525"/>
    </source>
</evidence>